<dbReference type="SMART" id="SM00421">
    <property type="entry name" value="HTH_LUXR"/>
    <property type="match status" value="1"/>
</dbReference>
<dbReference type="Proteomes" id="UP000528185">
    <property type="component" value="Unassembled WGS sequence"/>
</dbReference>
<dbReference type="AlphaFoldDB" id="A0AAN2A1K7"/>
<organism evidence="2 3">
    <name type="scientific">Rhizobium rhizogenes</name>
    <name type="common">Agrobacterium rhizogenes</name>
    <dbReference type="NCBI Taxonomy" id="359"/>
    <lineage>
        <taxon>Bacteria</taxon>
        <taxon>Pseudomonadati</taxon>
        <taxon>Pseudomonadota</taxon>
        <taxon>Alphaproteobacteria</taxon>
        <taxon>Hyphomicrobiales</taxon>
        <taxon>Rhizobiaceae</taxon>
        <taxon>Rhizobium/Agrobacterium group</taxon>
        <taxon>Rhizobium</taxon>
    </lineage>
</organism>
<accession>A0AAN2A1K7</accession>
<sequence length="66" mass="7397">MTCPLTENELECVRLLAIGKTYEEQAIILDLTRVAVMSRLDDARRKANVHKSTALVAKALREGWIA</sequence>
<name>A0AAN2A1K7_RHIRH</name>
<dbReference type="GO" id="GO:0006355">
    <property type="term" value="P:regulation of DNA-templated transcription"/>
    <property type="evidence" value="ECO:0007669"/>
    <property type="project" value="InterPro"/>
</dbReference>
<dbReference type="PROSITE" id="PS50043">
    <property type="entry name" value="HTH_LUXR_2"/>
    <property type="match status" value="1"/>
</dbReference>
<protein>
    <recommendedName>
        <fullName evidence="1">HTH luxR-type domain-containing protein</fullName>
    </recommendedName>
</protein>
<evidence type="ECO:0000313" key="3">
    <source>
        <dbReference type="Proteomes" id="UP000528185"/>
    </source>
</evidence>
<proteinExistence type="predicted"/>
<dbReference type="InterPro" id="IPR036388">
    <property type="entry name" value="WH-like_DNA-bd_sf"/>
</dbReference>
<dbReference type="Gene3D" id="1.10.10.10">
    <property type="entry name" value="Winged helix-like DNA-binding domain superfamily/Winged helix DNA-binding domain"/>
    <property type="match status" value="1"/>
</dbReference>
<gene>
    <name evidence="2" type="ORF">AGRHK599_LOCUS1235</name>
</gene>
<dbReference type="InterPro" id="IPR000792">
    <property type="entry name" value="Tscrpt_reg_LuxR_C"/>
</dbReference>
<dbReference type="SUPFAM" id="SSF46894">
    <property type="entry name" value="C-terminal effector domain of the bipartite response regulators"/>
    <property type="match status" value="1"/>
</dbReference>
<evidence type="ECO:0000313" key="2">
    <source>
        <dbReference type="EMBL" id="CAD0211209.1"/>
    </source>
</evidence>
<feature type="domain" description="HTH luxR-type" evidence="1">
    <location>
        <begin position="1"/>
        <end position="63"/>
    </location>
</feature>
<reference evidence="2 3" key="1">
    <citation type="submission" date="2020-06" db="EMBL/GenBank/DDBJ databases">
        <authorList>
            <person name="De Coninck B."/>
            <person name="Ibrahim H."/>
        </authorList>
    </citation>
    <scope>NUCLEOTIDE SEQUENCE [LARGE SCALE GENOMIC DNA]</scope>
    <source>
        <strain evidence="2">Ag_rhizogenes_K599</strain>
    </source>
</reference>
<dbReference type="GO" id="GO:0003677">
    <property type="term" value="F:DNA binding"/>
    <property type="evidence" value="ECO:0007669"/>
    <property type="project" value="InterPro"/>
</dbReference>
<dbReference type="InterPro" id="IPR016032">
    <property type="entry name" value="Sig_transdc_resp-reg_C-effctor"/>
</dbReference>
<evidence type="ECO:0000259" key="1">
    <source>
        <dbReference type="PROSITE" id="PS50043"/>
    </source>
</evidence>
<dbReference type="RefSeq" id="WP_116979276.1">
    <property type="nucleotide sequence ID" value="NZ_CAICSX020000001.1"/>
</dbReference>
<comment type="caution">
    <text evidence="2">The sequence shown here is derived from an EMBL/GenBank/DDBJ whole genome shotgun (WGS) entry which is preliminary data.</text>
</comment>
<dbReference type="KEGG" id="aro:B0909_24635"/>
<dbReference type="EMBL" id="CAICSX020000001">
    <property type="protein sequence ID" value="CAD0211209.1"/>
    <property type="molecule type" value="Genomic_DNA"/>
</dbReference>